<evidence type="ECO:0000256" key="1">
    <source>
        <dbReference type="SAM" id="MobiDB-lite"/>
    </source>
</evidence>
<accession>A0ABP8H309</accession>
<protein>
    <submittedName>
        <fullName evidence="2">Uncharacterized protein</fullName>
    </submittedName>
</protein>
<feature type="compositionally biased region" description="Low complexity" evidence="1">
    <location>
        <begin position="1"/>
        <end position="13"/>
    </location>
</feature>
<name>A0ABP8H309_9ACTN</name>
<gene>
    <name evidence="2" type="ORF">GCM10023086_65020</name>
</gene>
<sequence>MTTTAGNPRAAAYPAPPGPSVPTRDAGQAPVPGPHGARRRAARGRPGPFGSAAPGPGCAWSDSR</sequence>
<keyword evidence="3" id="KW-1185">Reference proteome</keyword>
<feature type="region of interest" description="Disordered" evidence="1">
    <location>
        <begin position="1"/>
        <end position="64"/>
    </location>
</feature>
<evidence type="ECO:0000313" key="3">
    <source>
        <dbReference type="Proteomes" id="UP001501115"/>
    </source>
</evidence>
<dbReference type="EMBL" id="BAABET010000012">
    <property type="protein sequence ID" value="GAA4333605.1"/>
    <property type="molecule type" value="Genomic_DNA"/>
</dbReference>
<dbReference type="Proteomes" id="UP001501115">
    <property type="component" value="Unassembled WGS sequence"/>
</dbReference>
<comment type="caution">
    <text evidence="2">The sequence shown here is derived from an EMBL/GenBank/DDBJ whole genome shotgun (WGS) entry which is preliminary data.</text>
</comment>
<reference evidence="3" key="1">
    <citation type="journal article" date="2019" name="Int. J. Syst. Evol. Microbiol.">
        <title>The Global Catalogue of Microorganisms (GCM) 10K type strain sequencing project: providing services to taxonomists for standard genome sequencing and annotation.</title>
        <authorList>
            <consortium name="The Broad Institute Genomics Platform"/>
            <consortium name="The Broad Institute Genome Sequencing Center for Infectious Disease"/>
            <person name="Wu L."/>
            <person name="Ma J."/>
        </authorList>
    </citation>
    <scope>NUCLEOTIDE SEQUENCE [LARGE SCALE GENOMIC DNA]</scope>
    <source>
        <strain evidence="3">JCM 31290</strain>
    </source>
</reference>
<organism evidence="2 3">
    <name type="scientific">Streptomyces venetus</name>
    <dbReference type="NCBI Taxonomy" id="1701086"/>
    <lineage>
        <taxon>Bacteria</taxon>
        <taxon>Bacillati</taxon>
        <taxon>Actinomycetota</taxon>
        <taxon>Actinomycetes</taxon>
        <taxon>Kitasatosporales</taxon>
        <taxon>Streptomycetaceae</taxon>
        <taxon>Streptomyces</taxon>
    </lineage>
</organism>
<proteinExistence type="predicted"/>
<evidence type="ECO:0000313" key="2">
    <source>
        <dbReference type="EMBL" id="GAA4333605.1"/>
    </source>
</evidence>
<feature type="compositionally biased region" description="Low complexity" evidence="1">
    <location>
        <begin position="44"/>
        <end position="64"/>
    </location>
</feature>